<evidence type="ECO:0000313" key="5">
    <source>
        <dbReference type="Proteomes" id="UP001158576"/>
    </source>
</evidence>
<dbReference type="SMART" id="SM00320">
    <property type="entry name" value="WD40"/>
    <property type="match status" value="3"/>
</dbReference>
<evidence type="ECO:0000256" key="1">
    <source>
        <dbReference type="ARBA" id="ARBA00022574"/>
    </source>
</evidence>
<evidence type="ECO:0000256" key="2">
    <source>
        <dbReference type="ARBA" id="ARBA00022737"/>
    </source>
</evidence>
<dbReference type="InterPro" id="IPR036047">
    <property type="entry name" value="F-box-like_dom_sf"/>
</dbReference>
<dbReference type="InterPro" id="IPR001810">
    <property type="entry name" value="F-box_dom"/>
</dbReference>
<dbReference type="InterPro" id="IPR011047">
    <property type="entry name" value="Quinoprotein_ADH-like_sf"/>
</dbReference>
<dbReference type="SUPFAM" id="SSF81383">
    <property type="entry name" value="F-box domain"/>
    <property type="match status" value="1"/>
</dbReference>
<feature type="domain" description="F-box" evidence="3">
    <location>
        <begin position="46"/>
        <end position="97"/>
    </location>
</feature>
<gene>
    <name evidence="4" type="ORF">OKIOD_LOCUS12420</name>
</gene>
<protein>
    <submittedName>
        <fullName evidence="4">Oidioi.mRNA.OKI2018_I69.chr1.g3655.t1.cds</fullName>
    </submittedName>
</protein>
<dbReference type="PANTHER" id="PTHR19872">
    <property type="entry name" value="UBIQUITIN LIGASE SPECIFICITY FACTOR/HREP PROTEIN"/>
    <property type="match status" value="1"/>
</dbReference>
<dbReference type="EMBL" id="OU015566">
    <property type="protein sequence ID" value="CAG5108146.1"/>
    <property type="molecule type" value="Genomic_DNA"/>
</dbReference>
<proteinExistence type="predicted"/>
<dbReference type="InterPro" id="IPR001680">
    <property type="entry name" value="WD40_rpt"/>
</dbReference>
<dbReference type="InterPro" id="IPR051075">
    <property type="entry name" value="SCF_subunit_WD-repeat"/>
</dbReference>
<keyword evidence="5" id="KW-1185">Reference proteome</keyword>
<dbReference type="Gene3D" id="1.20.1280.50">
    <property type="match status" value="1"/>
</dbReference>
<dbReference type="InterPro" id="IPR015943">
    <property type="entry name" value="WD40/YVTN_repeat-like_dom_sf"/>
</dbReference>
<dbReference type="Gene3D" id="2.130.10.10">
    <property type="entry name" value="YVTN repeat-like/Quinoprotein amine dehydrogenase"/>
    <property type="match status" value="2"/>
</dbReference>
<evidence type="ECO:0000259" key="3">
    <source>
        <dbReference type="PROSITE" id="PS50181"/>
    </source>
</evidence>
<dbReference type="SUPFAM" id="SSF50998">
    <property type="entry name" value="Quinoprotein alcohol dehydrogenase-like"/>
    <property type="match status" value="1"/>
</dbReference>
<evidence type="ECO:0000313" key="4">
    <source>
        <dbReference type="EMBL" id="CAG5108146.1"/>
    </source>
</evidence>
<accession>A0ABN7SYT9</accession>
<dbReference type="PANTHER" id="PTHR19872:SF7">
    <property type="entry name" value="F-BOX AND WD REPEAT DOMAIN CONTAINING PROTEIN 10B-RELATED"/>
    <property type="match status" value="1"/>
</dbReference>
<keyword evidence="2" id="KW-0677">Repeat</keyword>
<reference evidence="4 5" key="1">
    <citation type="submission" date="2021-04" db="EMBL/GenBank/DDBJ databases">
        <authorList>
            <person name="Bliznina A."/>
        </authorList>
    </citation>
    <scope>NUCLEOTIDE SEQUENCE [LARGE SCALE GENOMIC DNA]</scope>
</reference>
<sequence>MKELVTQLSAISDADELDSLVDQFLQQLPENVIRAFAERAKVHLAHDFVAQFPPEITDQIFSYLSGKDVLNASLTSRERLQRDRRAAILRPSLWRALCKKNDWVSLERTLLGDLTVVDYQSENIYRRLYHRADQLQRNWKNGEFKLSTRTVRRNRIQALDHANGRTAALAHFGNLTIDDEETCESISIPLENKRERFSSVALAGENFLLVGAEEDGCVLIFNLATRKLLDRRYYLEDSNNNSLSVDHLIYFEPNSYAGIIGNTLIVDSIHQRSEKSNFEVSDDENIEVTSLKISSGWNRVVVTAWNGLTKIFDLEKKYWIDCASISSEGVICSDVKRNRFVTGGASGTVRGWSLVDGKLLFSAQKTYDEILDVSCGEANAASACSEGKIRIWSWTGQQLRNWSAQLGAIRCLEIHPYFDVLLAGGDAKFLSIWDHKTGKLIDRIHRNPLNVDKMIVTSKLLIIAGTGSPGQIATYNFNLGLGSEYIEKETAFYI</sequence>
<name>A0ABN7SYT9_OIKDI</name>
<keyword evidence="1" id="KW-0853">WD repeat</keyword>
<dbReference type="Proteomes" id="UP001158576">
    <property type="component" value="Chromosome 1"/>
</dbReference>
<dbReference type="PROSITE" id="PS50181">
    <property type="entry name" value="FBOX"/>
    <property type="match status" value="1"/>
</dbReference>
<dbReference type="Pfam" id="PF12937">
    <property type="entry name" value="F-box-like"/>
    <property type="match status" value="1"/>
</dbReference>
<organism evidence="4 5">
    <name type="scientific">Oikopleura dioica</name>
    <name type="common">Tunicate</name>
    <dbReference type="NCBI Taxonomy" id="34765"/>
    <lineage>
        <taxon>Eukaryota</taxon>
        <taxon>Metazoa</taxon>
        <taxon>Chordata</taxon>
        <taxon>Tunicata</taxon>
        <taxon>Appendicularia</taxon>
        <taxon>Copelata</taxon>
        <taxon>Oikopleuridae</taxon>
        <taxon>Oikopleura</taxon>
    </lineage>
</organism>